<keyword evidence="3" id="KW-1185">Reference proteome</keyword>
<name>A0A318Y680_ASPNB</name>
<dbReference type="EMBL" id="KZ821487">
    <property type="protein sequence ID" value="PYH29786.1"/>
    <property type="molecule type" value="Genomic_DNA"/>
</dbReference>
<feature type="transmembrane region" description="Helical" evidence="1">
    <location>
        <begin position="20"/>
        <end position="38"/>
    </location>
</feature>
<keyword evidence="1" id="KW-1133">Transmembrane helix</keyword>
<gene>
    <name evidence="2" type="ORF">BO87DRAFT_171874</name>
</gene>
<protein>
    <submittedName>
        <fullName evidence="2">Uncharacterized protein</fullName>
    </submittedName>
</protein>
<dbReference type="Proteomes" id="UP000247647">
    <property type="component" value="Unassembled WGS sequence"/>
</dbReference>
<accession>A0A318Y680</accession>
<evidence type="ECO:0000256" key="1">
    <source>
        <dbReference type="SAM" id="Phobius"/>
    </source>
</evidence>
<sequence>MWFSNLYFNCLAWGGYPVSISPVSAFTPAVILFCMLFLRMGRRNYGWEWMIRWPCSLGHHGVLSECKLISSLISV</sequence>
<keyword evidence="1" id="KW-0812">Transmembrane</keyword>
<organism evidence="2 3">
    <name type="scientific">Aspergillus neoniger (strain CBS 115656)</name>
    <dbReference type="NCBI Taxonomy" id="1448310"/>
    <lineage>
        <taxon>Eukaryota</taxon>
        <taxon>Fungi</taxon>
        <taxon>Dikarya</taxon>
        <taxon>Ascomycota</taxon>
        <taxon>Pezizomycotina</taxon>
        <taxon>Eurotiomycetes</taxon>
        <taxon>Eurotiomycetidae</taxon>
        <taxon>Eurotiales</taxon>
        <taxon>Aspergillaceae</taxon>
        <taxon>Aspergillus</taxon>
        <taxon>Aspergillus subgen. Circumdati</taxon>
    </lineage>
</organism>
<evidence type="ECO:0000313" key="3">
    <source>
        <dbReference type="Proteomes" id="UP000247647"/>
    </source>
</evidence>
<evidence type="ECO:0000313" key="2">
    <source>
        <dbReference type="EMBL" id="PYH29786.1"/>
    </source>
</evidence>
<dbReference type="RefSeq" id="XP_025475264.1">
    <property type="nucleotide sequence ID" value="XM_025618348.1"/>
</dbReference>
<reference evidence="2" key="1">
    <citation type="submission" date="2016-12" db="EMBL/GenBank/DDBJ databases">
        <title>The genomes of Aspergillus section Nigri reveals drivers in fungal speciation.</title>
        <authorList>
            <consortium name="DOE Joint Genome Institute"/>
            <person name="Vesth T.C."/>
            <person name="Nybo J."/>
            <person name="Theobald S."/>
            <person name="Brandl J."/>
            <person name="Frisvad J.C."/>
            <person name="Nielsen K.F."/>
            <person name="Lyhne E.K."/>
            <person name="Kogle M.E."/>
            <person name="Kuo A."/>
            <person name="Riley R."/>
            <person name="Clum A."/>
            <person name="Nolan M."/>
            <person name="Lipzen A."/>
            <person name="Salamov A."/>
            <person name="Henrissat B."/>
            <person name="Wiebenga A."/>
            <person name="De Vries R.P."/>
            <person name="Grigoriev I.V."/>
            <person name="Mortensen U.H."/>
            <person name="Andersen M.R."/>
            <person name="Baker S.E."/>
        </authorList>
    </citation>
    <scope>NUCLEOTIDE SEQUENCE [LARGE SCALE GENOMIC DNA]</scope>
    <source>
        <strain evidence="2">CBS 115656</strain>
    </source>
</reference>
<dbReference type="GeneID" id="37120804"/>
<dbReference type="AlphaFoldDB" id="A0A318Y680"/>
<keyword evidence="1" id="KW-0472">Membrane</keyword>
<proteinExistence type="predicted"/>